<evidence type="ECO:0000313" key="3">
    <source>
        <dbReference type="Proteomes" id="UP000827092"/>
    </source>
</evidence>
<comment type="caution">
    <text evidence="2">The sequence shown here is derived from an EMBL/GenBank/DDBJ whole genome shotgun (WGS) entry which is preliminary data.</text>
</comment>
<keyword evidence="3" id="KW-1185">Reference proteome</keyword>
<feature type="region of interest" description="Disordered" evidence="1">
    <location>
        <begin position="1"/>
        <end position="29"/>
    </location>
</feature>
<sequence length="154" mass="17084">MGTKTGTKNYTILPSDFQRPTEAPGQPQESGACLLNSVPYLATSRFQGHRTLSKEKITLPRVRSKKTSTSPSLRLRYALGPRRTISVSPCWGILTHVPFRSGHRDKQRACVCVWANVSASNGFRLRSLRPTDPCSKLLFTWNPSPASVLKSSQL</sequence>
<evidence type="ECO:0000313" key="2">
    <source>
        <dbReference type="EMBL" id="KAG8155827.1"/>
    </source>
</evidence>
<name>A0AAV6TD76_9ARAC</name>
<dbReference type="AlphaFoldDB" id="A0AAV6TD76"/>
<dbReference type="EMBL" id="JAFNEN010006561">
    <property type="protein sequence ID" value="KAG8155827.1"/>
    <property type="molecule type" value="Genomic_DNA"/>
</dbReference>
<organism evidence="2 3">
    <name type="scientific">Oedothorax gibbosus</name>
    <dbReference type="NCBI Taxonomy" id="931172"/>
    <lineage>
        <taxon>Eukaryota</taxon>
        <taxon>Metazoa</taxon>
        <taxon>Ecdysozoa</taxon>
        <taxon>Arthropoda</taxon>
        <taxon>Chelicerata</taxon>
        <taxon>Arachnida</taxon>
        <taxon>Araneae</taxon>
        <taxon>Araneomorphae</taxon>
        <taxon>Entelegynae</taxon>
        <taxon>Araneoidea</taxon>
        <taxon>Linyphiidae</taxon>
        <taxon>Erigoninae</taxon>
        <taxon>Oedothorax</taxon>
    </lineage>
</organism>
<gene>
    <name evidence="2" type="ORF">JTE90_016518</name>
</gene>
<accession>A0AAV6TD76</accession>
<evidence type="ECO:0000256" key="1">
    <source>
        <dbReference type="SAM" id="MobiDB-lite"/>
    </source>
</evidence>
<reference evidence="2 3" key="1">
    <citation type="journal article" date="2022" name="Nat. Ecol. Evol.">
        <title>A masculinizing supergene underlies an exaggerated male reproductive morph in a spider.</title>
        <authorList>
            <person name="Hendrickx F."/>
            <person name="De Corte Z."/>
            <person name="Sonet G."/>
            <person name="Van Belleghem S.M."/>
            <person name="Kostlbacher S."/>
            <person name="Vangestel C."/>
        </authorList>
    </citation>
    <scope>NUCLEOTIDE SEQUENCE [LARGE SCALE GENOMIC DNA]</scope>
    <source>
        <strain evidence="2">W744_W776</strain>
    </source>
</reference>
<protein>
    <submittedName>
        <fullName evidence="2">Uncharacterized protein</fullName>
    </submittedName>
</protein>
<feature type="compositionally biased region" description="Polar residues" evidence="1">
    <location>
        <begin position="1"/>
        <end position="12"/>
    </location>
</feature>
<proteinExistence type="predicted"/>
<dbReference type="Proteomes" id="UP000827092">
    <property type="component" value="Unassembled WGS sequence"/>
</dbReference>